<keyword evidence="2" id="KW-1185">Reference proteome</keyword>
<dbReference type="InterPro" id="IPR016162">
    <property type="entry name" value="Ald_DH_N"/>
</dbReference>
<dbReference type="Gene3D" id="3.40.605.10">
    <property type="entry name" value="Aldehyde Dehydrogenase, Chain A, domain 1"/>
    <property type="match status" value="1"/>
</dbReference>
<accession>A0ABZ0EC89</accession>
<proteinExistence type="predicted"/>
<protein>
    <submittedName>
        <fullName evidence="1">Uncharacterized protein</fullName>
    </submittedName>
</protein>
<dbReference type="EMBL" id="CP136512">
    <property type="protein sequence ID" value="WOD14833.1"/>
    <property type="molecule type" value="Genomic_DNA"/>
</dbReference>
<reference evidence="1 2" key="1">
    <citation type="submission" date="2023-10" db="EMBL/GenBank/DDBJ databases">
        <title>Surface-active antibiotics is a multifunctional adaptation for post-fire microbes.</title>
        <authorList>
            <person name="Liu M.D."/>
            <person name="Du Y."/>
            <person name="Koupaei S.K."/>
            <person name="Kim N.R."/>
            <person name="Zhang W."/>
            <person name="Traxler M.F."/>
        </authorList>
    </citation>
    <scope>NUCLEOTIDE SEQUENCE [LARGE SCALE GENOMIC DNA]</scope>
    <source>
        <strain evidence="1 2">F3</strain>
    </source>
</reference>
<name>A0ABZ0EC89_9BURK</name>
<gene>
    <name evidence="1" type="ORF">RW095_15885</name>
</gene>
<evidence type="ECO:0000313" key="1">
    <source>
        <dbReference type="EMBL" id="WOD14833.1"/>
    </source>
</evidence>
<organism evidence="1 2">
    <name type="scientific">Paraburkholderia kirstenboschensis</name>
    <dbReference type="NCBI Taxonomy" id="1245436"/>
    <lineage>
        <taxon>Bacteria</taxon>
        <taxon>Pseudomonadati</taxon>
        <taxon>Pseudomonadota</taxon>
        <taxon>Betaproteobacteria</taxon>
        <taxon>Burkholderiales</taxon>
        <taxon>Burkholderiaceae</taxon>
        <taxon>Paraburkholderia</taxon>
    </lineage>
</organism>
<dbReference type="Proteomes" id="UP001302652">
    <property type="component" value="Chromosome 2"/>
</dbReference>
<dbReference type="RefSeq" id="WP_317016854.1">
    <property type="nucleotide sequence ID" value="NZ_CP136512.1"/>
</dbReference>
<sequence length="127" mass="14110">MVLSSVTDRDRRAVSRAALCKIQLDRVDHPLAANLLPVLERRTGRIVINAFAHPREVSYASIHGGPFPATSDSRFFCYQGLPDELLPEALQRDNPRGIWRLTDGQLSLGEISQDLEIPSPVCECDSI</sequence>
<evidence type="ECO:0000313" key="2">
    <source>
        <dbReference type="Proteomes" id="UP001302652"/>
    </source>
</evidence>